<sequence length="162" mass="18161">MRFFRGLPAEARAGLRLERGERPLAHAVTPQGGHVVATTLALHLPTGARLPWETVERAQWKDDWVHVFTTDGEEHHVRLSEAGRLPEVLRERVTASIVVNRHVRLDVGGPEERGVRIMARRAPGSDRLTWTFAFDEGLDPEDPGLRAAAEQALEDLRRRMAG</sequence>
<dbReference type="EMBL" id="QZEY01000025">
    <property type="protein sequence ID" value="RJL21451.1"/>
    <property type="molecule type" value="Genomic_DNA"/>
</dbReference>
<dbReference type="AlphaFoldDB" id="A0A3A4A8H3"/>
<name>A0A3A4A8H3_9ACTN</name>
<dbReference type="RefSeq" id="WP_119931361.1">
    <property type="nucleotide sequence ID" value="NZ_QZEY01000025.1"/>
</dbReference>
<reference evidence="1 2" key="1">
    <citation type="submission" date="2018-09" db="EMBL/GenBank/DDBJ databases">
        <title>YIM 75507 draft genome.</title>
        <authorList>
            <person name="Tang S."/>
            <person name="Feng Y."/>
        </authorList>
    </citation>
    <scope>NUCLEOTIDE SEQUENCE [LARGE SCALE GENOMIC DNA]</scope>
    <source>
        <strain evidence="1 2">YIM 75507</strain>
    </source>
</reference>
<keyword evidence="2" id="KW-1185">Reference proteome</keyword>
<organism evidence="1 2">
    <name type="scientific">Bailinhaonella thermotolerans</name>
    <dbReference type="NCBI Taxonomy" id="1070861"/>
    <lineage>
        <taxon>Bacteria</taxon>
        <taxon>Bacillati</taxon>
        <taxon>Actinomycetota</taxon>
        <taxon>Actinomycetes</taxon>
        <taxon>Streptosporangiales</taxon>
        <taxon>Streptosporangiaceae</taxon>
        <taxon>Bailinhaonella</taxon>
    </lineage>
</organism>
<evidence type="ECO:0000313" key="1">
    <source>
        <dbReference type="EMBL" id="RJL21451.1"/>
    </source>
</evidence>
<accession>A0A3A4A8H3</accession>
<gene>
    <name evidence="1" type="ORF">D5H75_37450</name>
</gene>
<comment type="caution">
    <text evidence="1">The sequence shown here is derived from an EMBL/GenBank/DDBJ whole genome shotgun (WGS) entry which is preliminary data.</text>
</comment>
<dbReference type="Proteomes" id="UP000265768">
    <property type="component" value="Unassembled WGS sequence"/>
</dbReference>
<dbReference type="OrthoDB" id="5144898at2"/>
<proteinExistence type="predicted"/>
<evidence type="ECO:0000313" key="2">
    <source>
        <dbReference type="Proteomes" id="UP000265768"/>
    </source>
</evidence>
<protein>
    <submittedName>
        <fullName evidence="1">Uncharacterized protein</fullName>
    </submittedName>
</protein>